<dbReference type="CDD" id="cd00067">
    <property type="entry name" value="GAL4"/>
    <property type="match status" value="1"/>
</dbReference>
<feature type="region of interest" description="Disordered" evidence="3">
    <location>
        <begin position="126"/>
        <end position="156"/>
    </location>
</feature>
<feature type="compositionally biased region" description="Polar residues" evidence="3">
    <location>
        <begin position="126"/>
        <end position="140"/>
    </location>
</feature>
<evidence type="ECO:0000259" key="4">
    <source>
        <dbReference type="PROSITE" id="PS50048"/>
    </source>
</evidence>
<accession>A0A9P0W1E9</accession>
<evidence type="ECO:0000313" key="6">
    <source>
        <dbReference type="Proteomes" id="UP000837801"/>
    </source>
</evidence>
<proteinExistence type="predicted"/>
<comment type="caution">
    <text evidence="5">The sequence shown here is derived from an EMBL/GenBank/DDBJ whole genome shotgun (WGS) entry which is preliminary data.</text>
</comment>
<dbReference type="PROSITE" id="PS00463">
    <property type="entry name" value="ZN2_CY6_FUNGAL_1"/>
    <property type="match status" value="1"/>
</dbReference>
<dbReference type="GO" id="GO:0045944">
    <property type="term" value="P:positive regulation of transcription by RNA polymerase II"/>
    <property type="evidence" value="ECO:0007669"/>
    <property type="project" value="TreeGrafter"/>
</dbReference>
<dbReference type="GO" id="GO:0008270">
    <property type="term" value="F:zinc ion binding"/>
    <property type="evidence" value="ECO:0007669"/>
    <property type="project" value="InterPro"/>
</dbReference>
<dbReference type="PANTHER" id="PTHR37534:SF7">
    <property type="entry name" value="TRANSCRIPTIONAL ACTIVATOR PROTEIN UGA3"/>
    <property type="match status" value="1"/>
</dbReference>
<dbReference type="SUPFAM" id="SSF57701">
    <property type="entry name" value="Zn2/Cys6 DNA-binding domain"/>
    <property type="match status" value="1"/>
</dbReference>
<evidence type="ECO:0000256" key="1">
    <source>
        <dbReference type="ARBA" id="ARBA00004123"/>
    </source>
</evidence>
<dbReference type="GO" id="GO:0000976">
    <property type="term" value="F:transcription cis-regulatory region binding"/>
    <property type="evidence" value="ECO:0007669"/>
    <property type="project" value="TreeGrafter"/>
</dbReference>
<dbReference type="Proteomes" id="UP000837801">
    <property type="component" value="Unassembled WGS sequence"/>
</dbReference>
<gene>
    <name evidence="5" type="ORF">CLIB1423_39S00386</name>
</gene>
<keyword evidence="2" id="KW-0539">Nucleus</keyword>
<organism evidence="5 6">
    <name type="scientific">[Candida] railenensis</name>
    <dbReference type="NCBI Taxonomy" id="45579"/>
    <lineage>
        <taxon>Eukaryota</taxon>
        <taxon>Fungi</taxon>
        <taxon>Dikarya</taxon>
        <taxon>Ascomycota</taxon>
        <taxon>Saccharomycotina</taxon>
        <taxon>Pichiomycetes</taxon>
        <taxon>Debaryomycetaceae</taxon>
        <taxon>Kurtzmaniella</taxon>
    </lineage>
</organism>
<name>A0A9P0W1E9_9ASCO</name>
<dbReference type="Gene3D" id="4.10.240.10">
    <property type="entry name" value="Zn(2)-C6 fungal-type DNA-binding domain"/>
    <property type="match status" value="1"/>
</dbReference>
<dbReference type="SMART" id="SM00066">
    <property type="entry name" value="GAL4"/>
    <property type="match status" value="1"/>
</dbReference>
<dbReference type="GO" id="GO:0005634">
    <property type="term" value="C:nucleus"/>
    <property type="evidence" value="ECO:0007669"/>
    <property type="project" value="UniProtKB-SubCell"/>
</dbReference>
<comment type="subcellular location">
    <subcellularLocation>
        <location evidence="1">Nucleus</location>
    </subcellularLocation>
</comment>
<evidence type="ECO:0000256" key="3">
    <source>
        <dbReference type="SAM" id="MobiDB-lite"/>
    </source>
</evidence>
<dbReference type="Pfam" id="PF11951">
    <property type="entry name" value="Fungal_trans_2"/>
    <property type="match status" value="1"/>
</dbReference>
<dbReference type="AlphaFoldDB" id="A0A9P0W1E9"/>
<dbReference type="InterPro" id="IPR021858">
    <property type="entry name" value="Fun_TF"/>
</dbReference>
<dbReference type="PANTHER" id="PTHR37534">
    <property type="entry name" value="TRANSCRIPTIONAL ACTIVATOR PROTEIN UGA3"/>
    <property type="match status" value="1"/>
</dbReference>
<feature type="compositionally biased region" description="Low complexity" evidence="3">
    <location>
        <begin position="141"/>
        <end position="156"/>
    </location>
</feature>
<sequence>MNFVFDADTLLEIPNNDLQSAANCEYEPLSTNNRNSTSQKLSTMVKIRHVQKKNIVGPHIRSKFGCTCCKKDRKKCDERRPKCGKCKDKSRECVYLLPEPKSKCVSSANRNETLASSTIGEISSVNRASTTTKNGNTIENSPLDTSSLDTSSLETSPTFSHCNTLTTKASSTMFPSPLPELSSDLYDQLEEFLNTHPGSTFVDHQASRASILPTSFQIPSSPNSILSTSIYALYLDEKGLKYLQYFQTNVSKLLCLTSAYSPNYFVNTFFSVAICDEAISNALAAWGGYFMEKLVSSESNLELDSSEVEQSFLPYMERAKSLISHRYANGPLDKNDRYTLLCFYIIEMGMKICTGDVSDWYEIFTKSHKMLNTNYGGILQLCEDFSYSNDVKWLVSNLQYHDIMSSVTQSKGTLFSMEDYNTLFTQYKILDSGGYGLDPFQGIIQPIYLLLGEIMNAHVTLKSWRSRIEKQLSALDDVSKGSIETRYLRQMRIVYFEDAESTYDRLKERVIVCEPSTIQMELLSRTGKSTLQHHLKLFEIVRNTCKLYMLLHLKQVTPASPEVQSILLQSLVYIESIEDTDIVAALPMSLLICGISCSLPCDRKEMHGTFKKIYSTYKVGNLARVWDVVEEYWRRNPMGTLCIDWAEICEENGWSLCMC</sequence>
<evidence type="ECO:0000313" key="5">
    <source>
        <dbReference type="EMBL" id="CAH2355939.1"/>
    </source>
</evidence>
<evidence type="ECO:0000256" key="2">
    <source>
        <dbReference type="ARBA" id="ARBA00023242"/>
    </source>
</evidence>
<dbReference type="InterPro" id="IPR001138">
    <property type="entry name" value="Zn2Cys6_DnaBD"/>
</dbReference>
<dbReference type="InterPro" id="IPR036864">
    <property type="entry name" value="Zn2-C6_fun-type_DNA-bd_sf"/>
</dbReference>
<keyword evidence="6" id="KW-1185">Reference proteome</keyword>
<feature type="domain" description="Zn(2)-C6 fungal-type" evidence="4">
    <location>
        <begin position="65"/>
        <end position="95"/>
    </location>
</feature>
<protein>
    <recommendedName>
        <fullName evidence="4">Zn(2)-C6 fungal-type domain-containing protein</fullName>
    </recommendedName>
</protein>
<dbReference type="OrthoDB" id="5419315at2759"/>
<dbReference type="PROSITE" id="PS50048">
    <property type="entry name" value="ZN2_CY6_FUNGAL_2"/>
    <property type="match status" value="1"/>
</dbReference>
<dbReference type="EMBL" id="CAKXYY010000039">
    <property type="protein sequence ID" value="CAH2355939.1"/>
    <property type="molecule type" value="Genomic_DNA"/>
</dbReference>
<dbReference type="GO" id="GO:0000981">
    <property type="term" value="F:DNA-binding transcription factor activity, RNA polymerase II-specific"/>
    <property type="evidence" value="ECO:0007669"/>
    <property type="project" value="InterPro"/>
</dbReference>
<reference evidence="5" key="1">
    <citation type="submission" date="2022-03" db="EMBL/GenBank/DDBJ databases">
        <authorList>
            <person name="Legras J.-L."/>
            <person name="Devillers H."/>
            <person name="Grondin C."/>
        </authorList>
    </citation>
    <scope>NUCLEOTIDE SEQUENCE</scope>
    <source>
        <strain evidence="5">CLIB 1423</strain>
    </source>
</reference>